<evidence type="ECO:0000313" key="2">
    <source>
        <dbReference type="Proteomes" id="UP000013378"/>
    </source>
</evidence>
<accession>R1CUV6</accession>
<gene>
    <name evidence="1" type="ORF">L21TH_1495</name>
</gene>
<sequence>MSIYPFDIINNKKKDLVISLNISKDTGVIVIYKKTNSNYSYVTKIEDLTYIDNISIFNTEALNKSFLIVEQILDERLGAFFLDNYVQIFTNINNTSFKEVLRLSKNYETYYYEKWTTPTIENPKWFKITEKNLIDYMVNEDELPIVNINKTLKKYEGFSSDDSIPENFELIQTKNISTSYYWSNKYKYFIQNEGKLKSTGELVGIIEKSNQLADSLLQLSKPYYKIVDKNGKIKYIKENKLSVIHISQ</sequence>
<dbReference type="Proteomes" id="UP000013378">
    <property type="component" value="Unassembled WGS sequence"/>
</dbReference>
<dbReference type="EMBL" id="ARZA01000172">
    <property type="protein sequence ID" value="EOD00434.1"/>
    <property type="molecule type" value="Genomic_DNA"/>
</dbReference>
<comment type="caution">
    <text evidence="1">The sequence shown here is derived from an EMBL/GenBank/DDBJ whole genome shotgun (WGS) entry which is preliminary data.</text>
</comment>
<dbReference type="AlphaFoldDB" id="R1CUV6"/>
<keyword evidence="2" id="KW-1185">Reference proteome</keyword>
<name>R1CUV6_9FIRM</name>
<protein>
    <submittedName>
        <fullName evidence="1">Uncharacterized protein</fullName>
    </submittedName>
</protein>
<dbReference type="eggNOG" id="ENOG5032VZZ">
    <property type="taxonomic scope" value="Bacteria"/>
</dbReference>
<reference evidence="1 2" key="1">
    <citation type="journal article" date="2015" name="Geomicrobiol. J.">
        <title>Caldisalinibacter kiritimatiensis gen. nov., sp. nov., a moderately thermohalophilic thiosulfate-reducing bacterium from a hypersaline microbial mat.</title>
        <authorList>
            <person name="Ben Hania W."/>
            <person name="Joseph M."/>
            <person name="Fiebig A."/>
            <person name="Bunk B."/>
            <person name="Klenk H.-P."/>
            <person name="Fardeau M.-L."/>
            <person name="Spring S."/>
        </authorList>
    </citation>
    <scope>NUCLEOTIDE SEQUENCE [LARGE SCALE GENOMIC DNA]</scope>
    <source>
        <strain evidence="1 2">L21-TH-D2</strain>
    </source>
</reference>
<proteinExistence type="predicted"/>
<evidence type="ECO:0000313" key="1">
    <source>
        <dbReference type="EMBL" id="EOD00434.1"/>
    </source>
</evidence>
<dbReference type="STRING" id="1304284.L21TH_1495"/>
<organism evidence="1 2">
    <name type="scientific">Caldisalinibacter kiritimatiensis</name>
    <dbReference type="NCBI Taxonomy" id="1304284"/>
    <lineage>
        <taxon>Bacteria</taxon>
        <taxon>Bacillati</taxon>
        <taxon>Bacillota</taxon>
        <taxon>Tissierellia</taxon>
        <taxon>Tissierellales</taxon>
        <taxon>Thermohalobacteraceae</taxon>
        <taxon>Caldisalinibacter</taxon>
    </lineage>
</organism>